<dbReference type="SUPFAM" id="SSF47576">
    <property type="entry name" value="Calponin-homology domain, CH-domain"/>
    <property type="match status" value="1"/>
</dbReference>
<dbReference type="OrthoDB" id="15627at2759"/>
<dbReference type="AlphaFoldDB" id="A0A8S3ZVB5"/>
<proteinExistence type="predicted"/>
<dbReference type="InterPro" id="IPR029978">
    <property type="entry name" value="LMO-7"/>
</dbReference>
<name>A0A8S3ZVB5_9EUPU</name>
<feature type="non-terminal residue" evidence="3">
    <location>
        <position position="212"/>
    </location>
</feature>
<comment type="caution">
    <text evidence="3">The sequence shown here is derived from an EMBL/GenBank/DDBJ whole genome shotgun (WGS) entry which is preliminary data.</text>
</comment>
<accession>A0A8S3ZVB5</accession>
<dbReference type="PANTHER" id="PTHR46767">
    <property type="entry name" value="LIM DOMAIN ONLY PROTEIN 7"/>
    <property type="match status" value="1"/>
</dbReference>
<protein>
    <recommendedName>
        <fullName evidence="2">Calponin-homology (CH) domain-containing protein</fullName>
    </recommendedName>
</protein>
<evidence type="ECO:0000313" key="4">
    <source>
        <dbReference type="Proteomes" id="UP000678393"/>
    </source>
</evidence>
<dbReference type="EMBL" id="CAJHNH020006190">
    <property type="protein sequence ID" value="CAG5133413.1"/>
    <property type="molecule type" value="Genomic_DNA"/>
</dbReference>
<dbReference type="FunFam" id="1.10.418.10:FF:000038">
    <property type="entry name" value="LIM and calponin homology domains-containing protein 1"/>
    <property type="match status" value="1"/>
</dbReference>
<dbReference type="GO" id="GO:0023051">
    <property type="term" value="P:regulation of signaling"/>
    <property type="evidence" value="ECO:0007669"/>
    <property type="project" value="InterPro"/>
</dbReference>
<gene>
    <name evidence="3" type="ORF">CUNI_LOCUS18971</name>
</gene>
<feature type="region of interest" description="Disordered" evidence="1">
    <location>
        <begin position="173"/>
        <end position="212"/>
    </location>
</feature>
<evidence type="ECO:0000259" key="2">
    <source>
        <dbReference type="PROSITE" id="PS50021"/>
    </source>
</evidence>
<dbReference type="Pfam" id="PF00307">
    <property type="entry name" value="CH"/>
    <property type="match status" value="1"/>
</dbReference>
<dbReference type="PROSITE" id="PS50021">
    <property type="entry name" value="CH"/>
    <property type="match status" value="1"/>
</dbReference>
<feature type="compositionally biased region" description="Basic and acidic residues" evidence="1">
    <location>
        <begin position="173"/>
        <end position="185"/>
    </location>
</feature>
<sequence>MAEGQKREVDYGFKFREDEELEFFTELAVHECERWIQAVTKKSLPYLDDTRKSLENGVLLCELLNCLQPGSISRINRLPTPIAGLDNINVFLRACKTKFGLSDVHLFNPSDLEDLSQRAIAESAYLKQEYERRLRNVAVTIYWLGKFVNRYYQGPQLDLSAFSALIHHRQEPESVEREFHPESRYIPRTSSSSSSDWPQGSRLSAYGQPGTR</sequence>
<keyword evidence="4" id="KW-1185">Reference proteome</keyword>
<dbReference type="Gene3D" id="1.10.418.10">
    <property type="entry name" value="Calponin-like domain"/>
    <property type="match status" value="1"/>
</dbReference>
<feature type="domain" description="Calponin-homology (CH)" evidence="2">
    <location>
        <begin position="26"/>
        <end position="134"/>
    </location>
</feature>
<evidence type="ECO:0000313" key="3">
    <source>
        <dbReference type="EMBL" id="CAG5133413.1"/>
    </source>
</evidence>
<dbReference type="GO" id="GO:0030155">
    <property type="term" value="P:regulation of cell adhesion"/>
    <property type="evidence" value="ECO:0007669"/>
    <property type="project" value="InterPro"/>
</dbReference>
<evidence type="ECO:0000256" key="1">
    <source>
        <dbReference type="SAM" id="MobiDB-lite"/>
    </source>
</evidence>
<dbReference type="CDD" id="cd21208">
    <property type="entry name" value="CH_LMO7-like"/>
    <property type="match status" value="1"/>
</dbReference>
<dbReference type="Proteomes" id="UP000678393">
    <property type="component" value="Unassembled WGS sequence"/>
</dbReference>
<reference evidence="3" key="1">
    <citation type="submission" date="2021-04" db="EMBL/GenBank/DDBJ databases">
        <authorList>
            <consortium name="Molecular Ecology Group"/>
        </authorList>
    </citation>
    <scope>NUCLEOTIDE SEQUENCE</scope>
</reference>
<dbReference type="InterPro" id="IPR001715">
    <property type="entry name" value="CH_dom"/>
</dbReference>
<dbReference type="InterPro" id="IPR036872">
    <property type="entry name" value="CH_dom_sf"/>
</dbReference>
<dbReference type="SMART" id="SM00033">
    <property type="entry name" value="CH"/>
    <property type="match status" value="1"/>
</dbReference>
<organism evidence="3 4">
    <name type="scientific">Candidula unifasciata</name>
    <dbReference type="NCBI Taxonomy" id="100452"/>
    <lineage>
        <taxon>Eukaryota</taxon>
        <taxon>Metazoa</taxon>
        <taxon>Spiralia</taxon>
        <taxon>Lophotrochozoa</taxon>
        <taxon>Mollusca</taxon>
        <taxon>Gastropoda</taxon>
        <taxon>Heterobranchia</taxon>
        <taxon>Euthyneura</taxon>
        <taxon>Panpulmonata</taxon>
        <taxon>Eupulmonata</taxon>
        <taxon>Stylommatophora</taxon>
        <taxon>Helicina</taxon>
        <taxon>Helicoidea</taxon>
        <taxon>Geomitridae</taxon>
        <taxon>Candidula</taxon>
    </lineage>
</organism>
<dbReference type="PANTHER" id="PTHR46767:SF1">
    <property type="entry name" value="LIM DOMAIN ONLY PROTEIN 7"/>
    <property type="match status" value="1"/>
</dbReference>